<dbReference type="EMBL" id="JBGNUJ010000006">
    <property type="protein sequence ID" value="KAL3958374.1"/>
    <property type="molecule type" value="Genomic_DNA"/>
</dbReference>
<sequence length="315" mass="34171">MASPEAASMEHIDDDMLARRVQRFTTFGHVPYDIAILGAPSDIAVTGRPGARFGPSSIRSASESKSYGYSVFTGRDPLRDWARVVDCGDPRLSPLDKLVAFRTLDRAHDLVSLRPAANPNRTAAPRRWGKVSVVHFDSHIDTWDTEGAVSEYAKLDHGTFLYFAHEEGLILDTSIHAGIRAPHYFHRDITNDRRVGFATVNAREVDTIGIRGVVDKIRQRVGDSRVYVTVDIDVLDPAFAPATGTPEPGGWSTRELLTILQGLEGLDIVGADVVEVAPVYDTASQTTALAAAEVVISLLDLMVGSPVKGNASQTP</sequence>
<organism evidence="1 2">
    <name type="scientific">Purpureocillium lilacinum</name>
    <name type="common">Paecilomyces lilacinus</name>
    <dbReference type="NCBI Taxonomy" id="33203"/>
    <lineage>
        <taxon>Eukaryota</taxon>
        <taxon>Fungi</taxon>
        <taxon>Dikarya</taxon>
        <taxon>Ascomycota</taxon>
        <taxon>Pezizomycotina</taxon>
        <taxon>Sordariomycetes</taxon>
        <taxon>Hypocreomycetidae</taxon>
        <taxon>Hypocreales</taxon>
        <taxon>Ophiocordycipitaceae</taxon>
        <taxon>Purpureocillium</taxon>
    </lineage>
</organism>
<proteinExistence type="predicted"/>
<accession>A0ACC4DR74</accession>
<dbReference type="Proteomes" id="UP001638806">
    <property type="component" value="Unassembled WGS sequence"/>
</dbReference>
<keyword evidence="2" id="KW-1185">Reference proteome</keyword>
<protein>
    <submittedName>
        <fullName evidence="1">Uncharacterized protein</fullName>
    </submittedName>
</protein>
<gene>
    <name evidence="1" type="ORF">ACCO45_006536</name>
</gene>
<evidence type="ECO:0000313" key="1">
    <source>
        <dbReference type="EMBL" id="KAL3958374.1"/>
    </source>
</evidence>
<reference evidence="1" key="1">
    <citation type="submission" date="2024-12" db="EMBL/GenBank/DDBJ databases">
        <title>Comparative genomics and development of molecular markers within Purpureocillium lilacinum and among Purpureocillium species.</title>
        <authorList>
            <person name="Yeh Z.-Y."/>
            <person name="Ni N.-T."/>
            <person name="Lo P.-H."/>
            <person name="Mushyakhwo K."/>
            <person name="Lin C.-F."/>
            <person name="Nai Y.-S."/>
        </authorList>
    </citation>
    <scope>NUCLEOTIDE SEQUENCE</scope>
    <source>
        <strain evidence="1">NCHU-NPUST-175</strain>
    </source>
</reference>
<comment type="caution">
    <text evidence="1">The sequence shown here is derived from an EMBL/GenBank/DDBJ whole genome shotgun (WGS) entry which is preliminary data.</text>
</comment>
<evidence type="ECO:0000313" key="2">
    <source>
        <dbReference type="Proteomes" id="UP001638806"/>
    </source>
</evidence>
<name>A0ACC4DR74_PURLI</name>